<reference evidence="3" key="1">
    <citation type="submission" date="2017-02" db="UniProtKB">
        <authorList>
            <consortium name="WormBaseParasite"/>
        </authorList>
    </citation>
    <scope>IDENTIFICATION</scope>
</reference>
<dbReference type="PANTHER" id="PTHR24118">
    <property type="entry name" value="POTE ANKYRIN DOMAIN"/>
    <property type="match status" value="1"/>
</dbReference>
<dbReference type="Pfam" id="PF12796">
    <property type="entry name" value="Ank_2"/>
    <property type="match status" value="1"/>
</dbReference>
<sequence length="621" mass="70245">MSSGDTACLMARAASNTGTLKPQSTGNDDVVAKLEALCIKEKSEKLKDDKEKLKKKHAFVDNVSPVDFLNYQNAKSSFLARKMKTAAKLHRVGPELFAELLQHPGKKNRKEEDENATKEGKNEHLNNDNDKSKSGFIARGPSRIERTPISHHPYGDGKGQSYGTAPKRTDAKHPYQHAYENNYAWTDSPETVGYNSNNSSPGTYQTDMGYFSSSPQQQQSSFPQCPLSELDRYLDGENEAAKETSHEEVPKIVSDFILTYSRPYSASTSEESANVRDTEKHSRNSSFSESSDKARRHSTDSGCDSPMSAGSAPHCSPNAPRGTSSGLTCYNENGNYINDPDGSLKELRKRAKERFRDIFTEKEYDEGQLWAIRVYKELSNRNHCLDQKQYDGDTLLHIVTSNRDYGKIYALSELLLKNDMVCSSNPIDVRNDQNETPLFKAVEYRCRPEAIEYFLALGADPNVQPMQNGKPIKDPPLHYAASHSMPEIVQVLCKKADINMVNGYGYTPLLCAALKHNHLICKETGLRLDNSETIRILLAHGANPQIYDRKCQRSLLNEVYEKMEPELSEILKAYLDERVYYDMTNQELTNDQRYYQESQDNVYPNQGYGYVDYAEQPYTYN</sequence>
<feature type="compositionally biased region" description="Basic and acidic residues" evidence="1">
    <location>
        <begin position="109"/>
        <end position="133"/>
    </location>
</feature>
<keyword evidence="2" id="KW-1185">Reference proteome</keyword>
<dbReference type="InterPro" id="IPR002110">
    <property type="entry name" value="Ankyrin_rpt"/>
</dbReference>
<feature type="compositionally biased region" description="Polar residues" evidence="1">
    <location>
        <begin position="186"/>
        <end position="206"/>
    </location>
</feature>
<dbReference type="SMART" id="SM00248">
    <property type="entry name" value="ANK"/>
    <property type="match status" value="4"/>
</dbReference>
<evidence type="ECO:0000256" key="1">
    <source>
        <dbReference type="SAM" id="MobiDB-lite"/>
    </source>
</evidence>
<dbReference type="AlphaFoldDB" id="A0A0N5AR09"/>
<dbReference type="PANTHER" id="PTHR24118:SF100">
    <property type="entry name" value="FYVE-TYPE DOMAIN-CONTAINING PROTEIN"/>
    <property type="match status" value="1"/>
</dbReference>
<dbReference type="SUPFAM" id="SSF48403">
    <property type="entry name" value="Ankyrin repeat"/>
    <property type="match status" value="1"/>
</dbReference>
<feature type="compositionally biased region" description="Basic and acidic residues" evidence="1">
    <location>
        <begin position="290"/>
        <end position="299"/>
    </location>
</feature>
<feature type="region of interest" description="Disordered" evidence="1">
    <location>
        <begin position="186"/>
        <end position="223"/>
    </location>
</feature>
<dbReference type="STRING" id="451379.A0A0N5AR09"/>
<evidence type="ECO:0000313" key="3">
    <source>
        <dbReference type="WBParaSite" id="SMUV_0000713901-mRNA-1"/>
    </source>
</evidence>
<dbReference type="WBParaSite" id="SMUV_0000713901-mRNA-1">
    <property type="protein sequence ID" value="SMUV_0000713901-mRNA-1"/>
    <property type="gene ID" value="SMUV_0000713901"/>
</dbReference>
<feature type="compositionally biased region" description="Basic and acidic residues" evidence="1">
    <location>
        <begin position="273"/>
        <end position="282"/>
    </location>
</feature>
<feature type="compositionally biased region" description="Low complexity" evidence="1">
    <location>
        <begin position="211"/>
        <end position="223"/>
    </location>
</feature>
<feature type="region of interest" description="Disordered" evidence="1">
    <location>
        <begin position="100"/>
        <end position="170"/>
    </location>
</feature>
<dbReference type="Gene3D" id="1.25.40.20">
    <property type="entry name" value="Ankyrin repeat-containing domain"/>
    <property type="match status" value="1"/>
</dbReference>
<dbReference type="Pfam" id="PF13637">
    <property type="entry name" value="Ank_4"/>
    <property type="match status" value="1"/>
</dbReference>
<protein>
    <submittedName>
        <fullName evidence="3">ANK_REP_REGION domain-containing protein</fullName>
    </submittedName>
</protein>
<accession>A0A0N5AR09</accession>
<dbReference type="InterPro" id="IPR036770">
    <property type="entry name" value="Ankyrin_rpt-contain_sf"/>
</dbReference>
<name>A0A0N5AR09_9BILA</name>
<feature type="region of interest" description="Disordered" evidence="1">
    <location>
        <begin position="266"/>
        <end position="321"/>
    </location>
</feature>
<evidence type="ECO:0000313" key="2">
    <source>
        <dbReference type="Proteomes" id="UP000046393"/>
    </source>
</evidence>
<organism evidence="2 3">
    <name type="scientific">Syphacia muris</name>
    <dbReference type="NCBI Taxonomy" id="451379"/>
    <lineage>
        <taxon>Eukaryota</taxon>
        <taxon>Metazoa</taxon>
        <taxon>Ecdysozoa</taxon>
        <taxon>Nematoda</taxon>
        <taxon>Chromadorea</taxon>
        <taxon>Rhabditida</taxon>
        <taxon>Spirurina</taxon>
        <taxon>Oxyuridomorpha</taxon>
        <taxon>Oxyuroidea</taxon>
        <taxon>Oxyuridae</taxon>
        <taxon>Syphacia</taxon>
    </lineage>
</organism>
<dbReference type="Proteomes" id="UP000046393">
    <property type="component" value="Unplaced"/>
</dbReference>
<proteinExistence type="predicted"/>